<keyword evidence="7 8" id="KW-0998">Cell outer membrane</keyword>
<dbReference type="NCBIfam" id="TIGR04057">
    <property type="entry name" value="SusC_RagA_signa"/>
    <property type="match status" value="1"/>
</dbReference>
<accession>A0ABR7MJJ4</accession>
<keyword evidence="11" id="KW-0675">Receptor</keyword>
<keyword evidence="6 8" id="KW-0472">Membrane</keyword>
<dbReference type="EMBL" id="JACSCY010000004">
    <property type="protein sequence ID" value="MBC6610723.1"/>
    <property type="molecule type" value="Genomic_DNA"/>
</dbReference>
<dbReference type="SUPFAM" id="SSF49464">
    <property type="entry name" value="Carboxypeptidase regulatory domain-like"/>
    <property type="match status" value="1"/>
</dbReference>
<evidence type="ECO:0000256" key="6">
    <source>
        <dbReference type="ARBA" id="ARBA00023136"/>
    </source>
</evidence>
<dbReference type="Gene3D" id="2.60.40.1120">
    <property type="entry name" value="Carboxypeptidase-like, regulatory domain"/>
    <property type="match status" value="1"/>
</dbReference>
<dbReference type="PANTHER" id="PTHR30069">
    <property type="entry name" value="TONB-DEPENDENT OUTER MEMBRANE RECEPTOR"/>
    <property type="match status" value="1"/>
</dbReference>
<comment type="similarity">
    <text evidence="8">Belongs to the TonB-dependent receptor family.</text>
</comment>
<proteinExistence type="inferred from homology"/>
<dbReference type="InterPro" id="IPR023997">
    <property type="entry name" value="TonB-dep_OMP_SusC/RagA_CS"/>
</dbReference>
<dbReference type="NCBIfam" id="TIGR04056">
    <property type="entry name" value="OMP_RagA_SusC"/>
    <property type="match status" value="1"/>
</dbReference>
<comment type="caution">
    <text evidence="11">The sequence shown here is derived from an EMBL/GenBank/DDBJ whole genome shotgun (WGS) entry which is preliminary data.</text>
</comment>
<gene>
    <name evidence="11" type="ORF">H8B15_07300</name>
</gene>
<dbReference type="InterPro" id="IPR039426">
    <property type="entry name" value="TonB-dep_rcpt-like"/>
</dbReference>
<evidence type="ECO:0000256" key="4">
    <source>
        <dbReference type="ARBA" id="ARBA00022692"/>
    </source>
</evidence>
<evidence type="ECO:0000256" key="2">
    <source>
        <dbReference type="ARBA" id="ARBA00022448"/>
    </source>
</evidence>
<dbReference type="Proteomes" id="UP000622017">
    <property type="component" value="Unassembled WGS sequence"/>
</dbReference>
<keyword evidence="3 8" id="KW-1134">Transmembrane beta strand</keyword>
<sequence>MKKILLMSVLLMITLLQQVSAQTRSLSGRVTDRQTGTGLPGVTVLIKGTTNGVSTNSDGNYTISATSGNVLVFSSIGYVSQEKPVGDEAQINIGLSPDTKTLNEVVVSGYGIRQEVKDLTGSVAQVEERALLTQPVQSVDQALTGRMSGVQVTNSGGALGDQAAVRIRGANSISGSSQPLYVVDGVPLSTVDNANVFNGGDGTRFNPLATINPNDIESVQVLKDASASAIYGSRAANGVILINTKRGRSGQSQLSINSFVGVYQATRKPKLLNGDDFITIMNEKAQNNPRITNKTIASNVDVNGDGQPDRTNWMDEIFRDGFAQNYQVSLSGGNDKATYYGSADYSDQKGILYQNRLRRGSTRLNLDLTPKKWLKAGISVNYSQTENQGVLTDRYLAGATVSGYAAPPNVPVYGADGFYYLNGAGNLGTGANTTSNYVFAISNPTAVLDLQRNANTARRLLTNGYVTVEPLQGLRVTSKLGLDYLDNFEDQYSDARISGLGRSFDGLVQNNRLDVFQYNWQNFANYSTIIGEKHELNATVGLEYQQLNRTELYTGASGIADPKFNAILDGLFSGDALAGGVQLGNGFRSYYGTASYVYGNKYYVTGTVRADADSRFGAQNQTGYFPAGSVGWRISEESFMESIRPVLSDLKLRASYGRVGNSNGIGSYAARTLAGGGQYASANGFAITQIGNDALQWETSKKLDVGLDAALVKERINLTVDYFRNDIDGLLLNAPTPSTAGIPSGIIARNVGSMRNQGFEFNVNTTNITTESGFRWTSTLNFTTLKNKVQELVTPTDLVSGNNRASIGRRLGVYQLVRWAGVNPENGNAQFLDANGNVKQYDAAAQRWLTATGETTTAITQADAVYTNKSGYPTYYGGFDNLFSFKGIELGIFLQYSGGNEIYNATRAGLLTNSFSNNLAEVKDRWTQPGQQTDIPKLVYLDAVSTQASTRWLEKGDFLRARQINLGYNLPENLSQRIGVARARIYGQVQNAFVITKYKVGDPEVNSNRNSSNIAYGIDNRSVPQTRAYTLGINFTL</sequence>
<dbReference type="InterPro" id="IPR037066">
    <property type="entry name" value="Plug_dom_sf"/>
</dbReference>
<feature type="signal peptide" evidence="9">
    <location>
        <begin position="1"/>
        <end position="21"/>
    </location>
</feature>
<keyword evidence="4 8" id="KW-0812">Transmembrane</keyword>
<evidence type="ECO:0000259" key="10">
    <source>
        <dbReference type="Pfam" id="PF07715"/>
    </source>
</evidence>
<evidence type="ECO:0000256" key="7">
    <source>
        <dbReference type="ARBA" id="ARBA00023237"/>
    </source>
</evidence>
<evidence type="ECO:0000256" key="8">
    <source>
        <dbReference type="PROSITE-ProRule" id="PRU01360"/>
    </source>
</evidence>
<name>A0ABR7MJJ4_9BACT</name>
<reference evidence="11 12" key="1">
    <citation type="submission" date="2020-08" db="EMBL/GenBank/DDBJ databases">
        <title>Hymenobacter sp.</title>
        <authorList>
            <person name="Kim M.K."/>
        </authorList>
    </citation>
    <scope>NUCLEOTIDE SEQUENCE [LARGE SCALE GENOMIC DNA]</scope>
    <source>
        <strain evidence="11 12">BT507</strain>
    </source>
</reference>
<dbReference type="Pfam" id="PF13715">
    <property type="entry name" value="CarbopepD_reg_2"/>
    <property type="match status" value="1"/>
</dbReference>
<dbReference type="Gene3D" id="2.170.130.10">
    <property type="entry name" value="TonB-dependent receptor, plug domain"/>
    <property type="match status" value="1"/>
</dbReference>
<evidence type="ECO:0000313" key="11">
    <source>
        <dbReference type="EMBL" id="MBC6610723.1"/>
    </source>
</evidence>
<dbReference type="InterPro" id="IPR008969">
    <property type="entry name" value="CarboxyPept-like_regulatory"/>
</dbReference>
<dbReference type="Gene3D" id="2.40.170.20">
    <property type="entry name" value="TonB-dependent receptor, beta-barrel domain"/>
    <property type="match status" value="1"/>
</dbReference>
<dbReference type="Pfam" id="PF07715">
    <property type="entry name" value="Plug"/>
    <property type="match status" value="1"/>
</dbReference>
<evidence type="ECO:0000313" key="12">
    <source>
        <dbReference type="Proteomes" id="UP000622017"/>
    </source>
</evidence>
<dbReference type="InterPro" id="IPR012910">
    <property type="entry name" value="Plug_dom"/>
</dbReference>
<dbReference type="PANTHER" id="PTHR30069:SF29">
    <property type="entry name" value="HEMOGLOBIN AND HEMOGLOBIN-HAPTOGLOBIN-BINDING PROTEIN 1-RELATED"/>
    <property type="match status" value="1"/>
</dbReference>
<dbReference type="SUPFAM" id="SSF56935">
    <property type="entry name" value="Porins"/>
    <property type="match status" value="1"/>
</dbReference>
<dbReference type="RefSeq" id="WP_187319014.1">
    <property type="nucleotide sequence ID" value="NZ_JACSCY010000004.1"/>
</dbReference>
<protein>
    <submittedName>
        <fullName evidence="11">TonB-dependent receptor</fullName>
    </submittedName>
</protein>
<organism evidence="11 12">
    <name type="scientific">Hymenobacter citatus</name>
    <dbReference type="NCBI Taxonomy" id="2763506"/>
    <lineage>
        <taxon>Bacteria</taxon>
        <taxon>Pseudomonadati</taxon>
        <taxon>Bacteroidota</taxon>
        <taxon>Cytophagia</taxon>
        <taxon>Cytophagales</taxon>
        <taxon>Hymenobacteraceae</taxon>
        <taxon>Hymenobacter</taxon>
    </lineage>
</organism>
<dbReference type="PROSITE" id="PS52016">
    <property type="entry name" value="TONB_DEPENDENT_REC_3"/>
    <property type="match status" value="1"/>
</dbReference>
<evidence type="ECO:0000256" key="9">
    <source>
        <dbReference type="SAM" id="SignalP"/>
    </source>
</evidence>
<evidence type="ECO:0000256" key="3">
    <source>
        <dbReference type="ARBA" id="ARBA00022452"/>
    </source>
</evidence>
<evidence type="ECO:0000256" key="1">
    <source>
        <dbReference type="ARBA" id="ARBA00004571"/>
    </source>
</evidence>
<evidence type="ECO:0000256" key="5">
    <source>
        <dbReference type="ARBA" id="ARBA00022729"/>
    </source>
</evidence>
<comment type="subcellular location">
    <subcellularLocation>
        <location evidence="1 8">Cell outer membrane</location>
        <topology evidence="1 8">Multi-pass membrane protein</topology>
    </subcellularLocation>
</comment>
<keyword evidence="2 8" id="KW-0813">Transport</keyword>
<feature type="domain" description="TonB-dependent receptor plug" evidence="10">
    <location>
        <begin position="116"/>
        <end position="239"/>
    </location>
</feature>
<feature type="chain" id="PRO_5046113471" evidence="9">
    <location>
        <begin position="22"/>
        <end position="1037"/>
    </location>
</feature>
<keyword evidence="5 9" id="KW-0732">Signal</keyword>
<dbReference type="InterPro" id="IPR036942">
    <property type="entry name" value="Beta-barrel_TonB_sf"/>
</dbReference>
<keyword evidence="12" id="KW-1185">Reference proteome</keyword>
<dbReference type="InterPro" id="IPR023996">
    <property type="entry name" value="TonB-dep_OMP_SusC/RagA"/>
</dbReference>